<dbReference type="SUPFAM" id="SSF53850">
    <property type="entry name" value="Periplasmic binding protein-like II"/>
    <property type="match status" value="1"/>
</dbReference>
<dbReference type="GO" id="GO:0003700">
    <property type="term" value="F:DNA-binding transcription factor activity"/>
    <property type="evidence" value="ECO:0007669"/>
    <property type="project" value="InterPro"/>
</dbReference>
<comment type="similarity">
    <text evidence="1">Belongs to the LysR transcriptional regulatory family.</text>
</comment>
<organism evidence="6 7">
    <name type="scientific">Tritonibacter litoralis</name>
    <dbReference type="NCBI Taxonomy" id="2662264"/>
    <lineage>
        <taxon>Bacteria</taxon>
        <taxon>Pseudomonadati</taxon>
        <taxon>Pseudomonadota</taxon>
        <taxon>Alphaproteobacteria</taxon>
        <taxon>Rhodobacterales</taxon>
        <taxon>Paracoccaceae</taxon>
        <taxon>Tritonibacter</taxon>
    </lineage>
</organism>
<dbReference type="Pfam" id="PF03466">
    <property type="entry name" value="LysR_substrate"/>
    <property type="match status" value="1"/>
</dbReference>
<keyword evidence="4" id="KW-0804">Transcription</keyword>
<evidence type="ECO:0000256" key="4">
    <source>
        <dbReference type="ARBA" id="ARBA00023163"/>
    </source>
</evidence>
<dbReference type="InterPro" id="IPR036388">
    <property type="entry name" value="WH-like_DNA-bd_sf"/>
</dbReference>
<evidence type="ECO:0000256" key="1">
    <source>
        <dbReference type="ARBA" id="ARBA00009437"/>
    </source>
</evidence>
<dbReference type="Gene3D" id="3.40.190.290">
    <property type="match status" value="1"/>
</dbReference>
<comment type="caution">
    <text evidence="6">The sequence shown here is derived from an EMBL/GenBank/DDBJ whole genome shotgun (WGS) entry which is preliminary data.</text>
</comment>
<dbReference type="FunFam" id="1.10.10.10:FF:000001">
    <property type="entry name" value="LysR family transcriptional regulator"/>
    <property type="match status" value="1"/>
</dbReference>
<gene>
    <name evidence="6" type="ORF">GFB49_02555</name>
</gene>
<evidence type="ECO:0000256" key="2">
    <source>
        <dbReference type="ARBA" id="ARBA00023015"/>
    </source>
</evidence>
<dbReference type="Gene3D" id="1.10.10.10">
    <property type="entry name" value="Winged helix-like DNA-binding domain superfamily/Winged helix DNA-binding domain"/>
    <property type="match status" value="1"/>
</dbReference>
<dbReference type="InterPro" id="IPR036390">
    <property type="entry name" value="WH_DNA-bd_sf"/>
</dbReference>
<accession>A0A843YEQ4</accession>
<dbReference type="InterPro" id="IPR000847">
    <property type="entry name" value="LysR_HTH_N"/>
</dbReference>
<protein>
    <submittedName>
        <fullName evidence="6">LysR family transcriptional regulator</fullName>
    </submittedName>
</protein>
<evidence type="ECO:0000259" key="5">
    <source>
        <dbReference type="PROSITE" id="PS50931"/>
    </source>
</evidence>
<dbReference type="RefSeq" id="WP_153214219.1">
    <property type="nucleotide sequence ID" value="NZ_WIBF01000001.1"/>
</dbReference>
<name>A0A843YEQ4_9RHOB</name>
<keyword evidence="3" id="KW-0238">DNA-binding</keyword>
<dbReference type="PRINTS" id="PR00039">
    <property type="entry name" value="HTHLYSR"/>
</dbReference>
<evidence type="ECO:0000313" key="6">
    <source>
        <dbReference type="EMBL" id="MQQ07327.1"/>
    </source>
</evidence>
<keyword evidence="7" id="KW-1185">Reference proteome</keyword>
<dbReference type="GO" id="GO:0003677">
    <property type="term" value="F:DNA binding"/>
    <property type="evidence" value="ECO:0007669"/>
    <property type="project" value="UniProtKB-KW"/>
</dbReference>
<dbReference type="Pfam" id="PF00126">
    <property type="entry name" value="HTH_1"/>
    <property type="match status" value="1"/>
</dbReference>
<dbReference type="PANTHER" id="PTHR30537">
    <property type="entry name" value="HTH-TYPE TRANSCRIPTIONAL REGULATOR"/>
    <property type="match status" value="1"/>
</dbReference>
<dbReference type="InterPro" id="IPR058163">
    <property type="entry name" value="LysR-type_TF_proteobact-type"/>
</dbReference>
<dbReference type="SUPFAM" id="SSF46785">
    <property type="entry name" value="Winged helix' DNA-binding domain"/>
    <property type="match status" value="1"/>
</dbReference>
<dbReference type="InterPro" id="IPR005119">
    <property type="entry name" value="LysR_subst-bd"/>
</dbReference>
<dbReference type="EMBL" id="WIBF01000001">
    <property type="protein sequence ID" value="MQQ07327.1"/>
    <property type="molecule type" value="Genomic_DNA"/>
</dbReference>
<reference evidence="6 7" key="1">
    <citation type="submission" date="2019-10" db="EMBL/GenBank/DDBJ databases">
        <title>Epibacterium sp. nov., isolated from seawater.</title>
        <authorList>
            <person name="Zhang X."/>
            <person name="Li N."/>
        </authorList>
    </citation>
    <scope>NUCLEOTIDE SEQUENCE [LARGE SCALE GENOMIC DNA]</scope>
    <source>
        <strain evidence="6 7">SM1979</strain>
    </source>
</reference>
<evidence type="ECO:0000256" key="3">
    <source>
        <dbReference type="ARBA" id="ARBA00023125"/>
    </source>
</evidence>
<proteinExistence type="inferred from homology"/>
<dbReference type="CDD" id="cd08422">
    <property type="entry name" value="PBP2_CrgA_like"/>
    <property type="match status" value="1"/>
</dbReference>
<keyword evidence="2" id="KW-0805">Transcription regulation</keyword>
<feature type="domain" description="HTH lysR-type" evidence="5">
    <location>
        <begin position="1"/>
        <end position="59"/>
    </location>
</feature>
<dbReference type="Proteomes" id="UP000444174">
    <property type="component" value="Unassembled WGS sequence"/>
</dbReference>
<dbReference type="AlphaFoldDB" id="A0A843YEQ4"/>
<sequence length="311" mass="34232">MDRLGLLKTLITALDEGSLSRAAQRQGISQSAVSQQIRQLEQSLGHQLLLRTASGVHATRAGATTAQHARQLLMGYEALEADLEAQSDRLSGTYRISVGTVLGRTIFGPLLLELMQEFPGLDIVMGSDDRYVDVVREGYDLAIRAGSMGDGTGFGRKIAQLETVLVAKPDYLNTHGRPTTAAELNRLKFIRYNLENESEFIRLKTNNLWSDTPVNVGFTASDPQLILQALEGGMGFARIVRFLVEDRLADGSLELVLPEAELEQKEVFAVYPSRKGFDKCQQAIIDRFLAIVAERSSNAQTPVKRLELITA</sequence>
<evidence type="ECO:0000313" key="7">
    <source>
        <dbReference type="Proteomes" id="UP000444174"/>
    </source>
</evidence>
<dbReference type="PROSITE" id="PS50931">
    <property type="entry name" value="HTH_LYSR"/>
    <property type="match status" value="1"/>
</dbReference>
<dbReference type="PANTHER" id="PTHR30537:SF5">
    <property type="entry name" value="HTH-TYPE TRANSCRIPTIONAL ACTIVATOR TTDR-RELATED"/>
    <property type="match status" value="1"/>
</dbReference>